<accession>A0ABY3S913</accession>
<keyword evidence="1" id="KW-0812">Transmembrane</keyword>
<keyword evidence="1" id="KW-1133">Transmembrane helix</keyword>
<organism evidence="2 3">
    <name type="scientific">Pseudocitrobacter corydidari</name>
    <dbReference type="NCBI Taxonomy" id="2891570"/>
    <lineage>
        <taxon>Bacteria</taxon>
        <taxon>Pseudomonadati</taxon>
        <taxon>Pseudomonadota</taxon>
        <taxon>Gammaproteobacteria</taxon>
        <taxon>Enterobacterales</taxon>
        <taxon>Enterobacteriaceae</taxon>
        <taxon>Pseudocitrobacter</taxon>
    </lineage>
</organism>
<evidence type="ECO:0000313" key="2">
    <source>
        <dbReference type="EMBL" id="UGS42115.1"/>
    </source>
</evidence>
<feature type="transmembrane region" description="Helical" evidence="1">
    <location>
        <begin position="12"/>
        <end position="31"/>
    </location>
</feature>
<proteinExistence type="predicted"/>
<protein>
    <recommendedName>
        <fullName evidence="4">PH domain-containing protein</fullName>
    </recommendedName>
</protein>
<dbReference type="EMBL" id="CP087880">
    <property type="protein sequence ID" value="UGS42115.1"/>
    <property type="molecule type" value="Genomic_DNA"/>
</dbReference>
<evidence type="ECO:0000313" key="3">
    <source>
        <dbReference type="Proteomes" id="UP001199659"/>
    </source>
</evidence>
<name>A0ABY3S913_9ENTR</name>
<keyword evidence="1" id="KW-0472">Membrane</keyword>
<dbReference type="Proteomes" id="UP001199659">
    <property type="component" value="Chromosome"/>
</dbReference>
<sequence length="154" mass="17561">MEYLFINKNKKVVGHILVGIITLLWTLVFWSGGSFALTRLPSIAAMDAIKFMVIPSVVFYFFIFKLYISGPDFRVTETHLEFIKKGRVIQSFSFQECKITTTVTTFKVNGISSGKLREINVDDGRCIKKYGIHLGKDDFNKMMSLVNHYSASEN</sequence>
<dbReference type="RefSeq" id="WP_231825399.1">
    <property type="nucleotide sequence ID" value="NZ_CP087880.1"/>
</dbReference>
<evidence type="ECO:0008006" key="4">
    <source>
        <dbReference type="Google" id="ProtNLM"/>
    </source>
</evidence>
<keyword evidence="3" id="KW-1185">Reference proteome</keyword>
<reference evidence="2 3" key="1">
    <citation type="journal article" date="2022" name="Int. J. Syst. Evol. Microbiol.">
        <title>Pseudocitrobacter corydidari sp. nov., isolated from the Asian emerald cockroach Corydidarum magnifica.</title>
        <authorList>
            <person name="Guzman J."/>
            <person name="Poehlein A."/>
            <person name="Glaeser S.P."/>
            <person name="Schwengers O."/>
            <person name="Blom J."/>
            <person name="Hollensteiner J."/>
            <person name="Kampfer P."/>
            <person name="Vilcinskas A."/>
        </authorList>
    </citation>
    <scope>NUCLEOTIDE SEQUENCE [LARGE SCALE GENOMIC DNA]</scope>
    <source>
        <strain evidence="2">G163CM</strain>
    </source>
</reference>
<gene>
    <name evidence="2" type="ORF">G163CM_28400</name>
</gene>
<evidence type="ECO:0000256" key="1">
    <source>
        <dbReference type="SAM" id="Phobius"/>
    </source>
</evidence>
<feature type="transmembrane region" description="Helical" evidence="1">
    <location>
        <begin position="43"/>
        <end position="64"/>
    </location>
</feature>